<evidence type="ECO:0000256" key="3">
    <source>
        <dbReference type="ARBA" id="ARBA00022989"/>
    </source>
</evidence>
<feature type="transmembrane region" description="Helical" evidence="7">
    <location>
        <begin position="65"/>
        <end position="83"/>
    </location>
</feature>
<protein>
    <submittedName>
        <fullName evidence="8">Protein transport protein GOT1</fullName>
    </submittedName>
</protein>
<dbReference type="Proteomes" id="UP000285405">
    <property type="component" value="Unassembled WGS sequence"/>
</dbReference>
<dbReference type="Pfam" id="PF04178">
    <property type="entry name" value="Got1"/>
    <property type="match status" value="1"/>
</dbReference>
<feature type="transmembrane region" description="Helical" evidence="7">
    <location>
        <begin position="12"/>
        <end position="32"/>
    </location>
</feature>
<dbReference type="GO" id="GO:0005829">
    <property type="term" value="C:cytosol"/>
    <property type="evidence" value="ECO:0007669"/>
    <property type="project" value="GOC"/>
</dbReference>
<dbReference type="InterPro" id="IPR045176">
    <property type="entry name" value="Got1"/>
</dbReference>
<keyword evidence="2 7" id="KW-0812">Transmembrane</keyword>
<dbReference type="PANTHER" id="PTHR21493">
    <property type="entry name" value="CGI-141-RELATED/LIPASE CONTAINING PROTEIN"/>
    <property type="match status" value="1"/>
</dbReference>
<evidence type="ECO:0000256" key="1">
    <source>
        <dbReference type="ARBA" id="ARBA00004653"/>
    </source>
</evidence>
<proteinExistence type="inferred from homology"/>
<dbReference type="EMBL" id="MCBR01007705">
    <property type="protein sequence ID" value="RKF75680.1"/>
    <property type="molecule type" value="Genomic_DNA"/>
</dbReference>
<evidence type="ECO:0000256" key="7">
    <source>
        <dbReference type="SAM" id="Phobius"/>
    </source>
</evidence>
<dbReference type="OrthoDB" id="204784at2759"/>
<keyword evidence="3 7" id="KW-1133">Transmembrane helix</keyword>
<dbReference type="InterPro" id="IPR007305">
    <property type="entry name" value="Vesicle_transpt_Got1/SFT2"/>
</dbReference>
<evidence type="ECO:0000256" key="4">
    <source>
        <dbReference type="ARBA" id="ARBA00023034"/>
    </source>
</evidence>
<evidence type="ECO:0000256" key="6">
    <source>
        <dbReference type="ARBA" id="ARBA00025799"/>
    </source>
</evidence>
<name>A0A420IM86_9PEZI</name>
<dbReference type="GO" id="GO:0006888">
    <property type="term" value="P:endoplasmic reticulum to Golgi vesicle-mediated transport"/>
    <property type="evidence" value="ECO:0007669"/>
    <property type="project" value="InterPro"/>
</dbReference>
<dbReference type="GO" id="GO:0042147">
    <property type="term" value="P:retrograde transport, endosome to Golgi"/>
    <property type="evidence" value="ECO:0007669"/>
    <property type="project" value="InterPro"/>
</dbReference>
<sequence>MPTMWLSDTQKIGVLFCTGGGFFLVGGIMLFFDRAMYILLLIGLTILIGPNQTLAFFARKHKIKGTAAFCLGLVLILLRWAFVGMCVELYGIFILFGDFINTFVGFLRNVPVVGPIVGAVVDKLKGEGREQTLSV</sequence>
<comment type="subcellular location">
    <subcellularLocation>
        <location evidence="1">Golgi apparatus membrane</location>
        <topology evidence="1">Multi-pass membrane protein</topology>
    </subcellularLocation>
</comment>
<gene>
    <name evidence="8" type="ORF">GcC1_077018</name>
</gene>
<dbReference type="GO" id="GO:0005783">
    <property type="term" value="C:endoplasmic reticulum"/>
    <property type="evidence" value="ECO:0007669"/>
    <property type="project" value="TreeGrafter"/>
</dbReference>
<dbReference type="GO" id="GO:0000137">
    <property type="term" value="C:Golgi cis cisterna"/>
    <property type="evidence" value="ECO:0007669"/>
    <property type="project" value="TreeGrafter"/>
</dbReference>
<dbReference type="AlphaFoldDB" id="A0A420IM86"/>
<dbReference type="GO" id="GO:0000139">
    <property type="term" value="C:Golgi membrane"/>
    <property type="evidence" value="ECO:0007669"/>
    <property type="project" value="UniProtKB-SubCell"/>
</dbReference>
<feature type="transmembrane region" description="Helical" evidence="7">
    <location>
        <begin position="38"/>
        <end position="58"/>
    </location>
</feature>
<dbReference type="GO" id="GO:0030134">
    <property type="term" value="C:COPII-coated ER to Golgi transport vesicle"/>
    <property type="evidence" value="ECO:0007669"/>
    <property type="project" value="TreeGrafter"/>
</dbReference>
<organism evidence="8 9">
    <name type="scientific">Golovinomyces cichoracearum</name>
    <dbReference type="NCBI Taxonomy" id="62708"/>
    <lineage>
        <taxon>Eukaryota</taxon>
        <taxon>Fungi</taxon>
        <taxon>Dikarya</taxon>
        <taxon>Ascomycota</taxon>
        <taxon>Pezizomycotina</taxon>
        <taxon>Leotiomycetes</taxon>
        <taxon>Erysiphales</taxon>
        <taxon>Erysiphaceae</taxon>
        <taxon>Golovinomyces</taxon>
    </lineage>
</organism>
<evidence type="ECO:0000313" key="8">
    <source>
        <dbReference type="EMBL" id="RKF75680.1"/>
    </source>
</evidence>
<evidence type="ECO:0000256" key="5">
    <source>
        <dbReference type="ARBA" id="ARBA00023136"/>
    </source>
</evidence>
<keyword evidence="4" id="KW-0333">Golgi apparatus</keyword>
<keyword evidence="5 7" id="KW-0472">Membrane</keyword>
<dbReference type="PANTHER" id="PTHR21493:SF9">
    <property type="entry name" value="GOLGI TRANSPORT PROTEIN 1-RELATED"/>
    <property type="match status" value="1"/>
</dbReference>
<evidence type="ECO:0000256" key="2">
    <source>
        <dbReference type="ARBA" id="ARBA00022692"/>
    </source>
</evidence>
<comment type="similarity">
    <text evidence="6">Belongs to the GOT1 family.</text>
</comment>
<comment type="caution">
    <text evidence="8">The sequence shown here is derived from an EMBL/GenBank/DDBJ whole genome shotgun (WGS) entry which is preliminary data.</text>
</comment>
<reference evidence="8 9" key="1">
    <citation type="journal article" date="2018" name="BMC Genomics">
        <title>Comparative genome analyses reveal sequence features reflecting distinct modes of host-adaptation between dicot and monocot powdery mildew.</title>
        <authorList>
            <person name="Wu Y."/>
            <person name="Ma X."/>
            <person name="Pan Z."/>
            <person name="Kale S.D."/>
            <person name="Song Y."/>
            <person name="King H."/>
            <person name="Zhang Q."/>
            <person name="Presley C."/>
            <person name="Deng X."/>
            <person name="Wei C.I."/>
            <person name="Xiao S."/>
        </authorList>
    </citation>
    <scope>NUCLEOTIDE SEQUENCE [LARGE SCALE GENOMIC DNA]</scope>
    <source>
        <strain evidence="8">UCSC1</strain>
    </source>
</reference>
<evidence type="ECO:0000313" key="9">
    <source>
        <dbReference type="Proteomes" id="UP000285405"/>
    </source>
</evidence>
<accession>A0A420IM86</accession>